<protein>
    <submittedName>
        <fullName evidence="3">Septum formation initiator family protein</fullName>
    </submittedName>
</protein>
<keyword evidence="2" id="KW-1133">Transmembrane helix</keyword>
<feature type="region of interest" description="Disordered" evidence="1">
    <location>
        <begin position="1"/>
        <end position="55"/>
    </location>
</feature>
<organism evidence="3 4">
    <name type="scientific">Nocardioides jiangsuensis</name>
    <dbReference type="NCBI Taxonomy" id="2866161"/>
    <lineage>
        <taxon>Bacteria</taxon>
        <taxon>Bacillati</taxon>
        <taxon>Actinomycetota</taxon>
        <taxon>Actinomycetes</taxon>
        <taxon>Propionibacteriales</taxon>
        <taxon>Nocardioidaceae</taxon>
        <taxon>Nocardioides</taxon>
    </lineage>
</organism>
<gene>
    <name evidence="3" type="ORF">K1X13_10360</name>
</gene>
<name>A0ABS7RMW3_9ACTN</name>
<evidence type="ECO:0000313" key="4">
    <source>
        <dbReference type="Proteomes" id="UP000754710"/>
    </source>
</evidence>
<reference evidence="3 4" key="1">
    <citation type="submission" date="2021-08" db="EMBL/GenBank/DDBJ databases">
        <title>Nocardioides bacterium WL0053 sp. nov., isolated from the sediment.</title>
        <authorList>
            <person name="Wang L."/>
            <person name="Zhang D."/>
            <person name="Zhang A."/>
        </authorList>
    </citation>
    <scope>NUCLEOTIDE SEQUENCE [LARGE SCALE GENOMIC DNA]</scope>
    <source>
        <strain evidence="3 4">WL0053</strain>
    </source>
</reference>
<evidence type="ECO:0000313" key="3">
    <source>
        <dbReference type="EMBL" id="MBY9075220.1"/>
    </source>
</evidence>
<comment type="caution">
    <text evidence="3">The sequence shown here is derived from an EMBL/GenBank/DDBJ whole genome shotgun (WGS) entry which is preliminary data.</text>
</comment>
<dbReference type="RefSeq" id="WP_221024995.1">
    <property type="nucleotide sequence ID" value="NZ_JAIEZQ010000002.1"/>
</dbReference>
<evidence type="ECO:0000256" key="2">
    <source>
        <dbReference type="SAM" id="Phobius"/>
    </source>
</evidence>
<sequence length="200" mass="21770">MPSSRPSSSRGSGPRGATSRPTRARGASRPAPRPGQRAGSGRPRTAAAPQRPPRPRLTGRAAILVLVLAVLMVSYASSMRAYLEQKAHLESLRGSIADSRENIAALEREKRRWHDPAFVQAQATQRFGWVMPGEIGFQVIGEDGEPLGHEDTLSDPAAIEVSNAPAWWETAWQTVETAGNPQDVPDPVEEIEAPKKKKER</sequence>
<keyword evidence="4" id="KW-1185">Reference proteome</keyword>
<dbReference type="InterPro" id="IPR007060">
    <property type="entry name" value="FtsL/DivIC"/>
</dbReference>
<feature type="compositionally biased region" description="Low complexity" evidence="1">
    <location>
        <begin position="1"/>
        <end position="49"/>
    </location>
</feature>
<evidence type="ECO:0000256" key="1">
    <source>
        <dbReference type="SAM" id="MobiDB-lite"/>
    </source>
</evidence>
<proteinExistence type="predicted"/>
<feature type="region of interest" description="Disordered" evidence="1">
    <location>
        <begin position="176"/>
        <end position="200"/>
    </location>
</feature>
<keyword evidence="2" id="KW-0812">Transmembrane</keyword>
<dbReference type="Proteomes" id="UP000754710">
    <property type="component" value="Unassembled WGS sequence"/>
</dbReference>
<keyword evidence="2" id="KW-0472">Membrane</keyword>
<dbReference type="EMBL" id="JAIEZQ010000002">
    <property type="protein sequence ID" value="MBY9075220.1"/>
    <property type="molecule type" value="Genomic_DNA"/>
</dbReference>
<dbReference type="Pfam" id="PF04977">
    <property type="entry name" value="DivIC"/>
    <property type="match status" value="1"/>
</dbReference>
<accession>A0ABS7RMW3</accession>
<feature type="transmembrane region" description="Helical" evidence="2">
    <location>
        <begin position="61"/>
        <end position="83"/>
    </location>
</feature>